<dbReference type="SUPFAM" id="SSF89895">
    <property type="entry name" value="FYSH domain"/>
    <property type="match status" value="1"/>
</dbReference>
<dbReference type="EMBL" id="MDYQ01000028">
    <property type="protein sequence ID" value="PRP86630.1"/>
    <property type="molecule type" value="Genomic_DNA"/>
</dbReference>
<feature type="domain" description="Ribosome maturation protein SDO1/SBDS N-terminal" evidence="2">
    <location>
        <begin position="27"/>
        <end position="107"/>
    </location>
</feature>
<dbReference type="AlphaFoldDB" id="A0A2P6NRT9"/>
<comment type="caution">
    <text evidence="3">The sequence shown here is derived from an EMBL/GenBank/DDBJ whole genome shotgun (WGS) entry which is preliminary data.</text>
</comment>
<evidence type="ECO:0000259" key="2">
    <source>
        <dbReference type="Pfam" id="PF01172"/>
    </source>
</evidence>
<gene>
    <name evidence="3" type="ORF">PROFUN_05109</name>
</gene>
<dbReference type="Pfam" id="PF01172">
    <property type="entry name" value="SBDS_N"/>
    <property type="match status" value="1"/>
</dbReference>
<name>A0A2P6NRT9_9EUKA</name>
<dbReference type="InParanoid" id="A0A2P6NRT9"/>
<dbReference type="OrthoDB" id="2567806at2759"/>
<accession>A0A2P6NRT9</accession>
<dbReference type="InterPro" id="IPR036786">
    <property type="entry name" value="Ribosome_mat_SBDS_N_sf"/>
</dbReference>
<evidence type="ECO:0000256" key="1">
    <source>
        <dbReference type="SAM" id="MobiDB-lite"/>
    </source>
</evidence>
<evidence type="ECO:0000313" key="4">
    <source>
        <dbReference type="Proteomes" id="UP000241769"/>
    </source>
</evidence>
<evidence type="ECO:0000313" key="3">
    <source>
        <dbReference type="EMBL" id="PRP86630.1"/>
    </source>
</evidence>
<sequence length="121" mass="13614">MSGQVKSDRTHRAPGDHNNREANEADRVRFHGKSTKFFVLAHPGMVAKWRNDKTIPLVDVVEIFKVFEDNAQVSSAYSEASHSQLDNEFGSHKIEDVICKILEGGDLGKFDAHIQMNHPTK</sequence>
<organism evidence="3 4">
    <name type="scientific">Planoprotostelium fungivorum</name>
    <dbReference type="NCBI Taxonomy" id="1890364"/>
    <lineage>
        <taxon>Eukaryota</taxon>
        <taxon>Amoebozoa</taxon>
        <taxon>Evosea</taxon>
        <taxon>Variosea</taxon>
        <taxon>Cavosteliida</taxon>
        <taxon>Cavosteliaceae</taxon>
        <taxon>Planoprotostelium</taxon>
    </lineage>
</organism>
<dbReference type="Gene3D" id="3.30.1250.10">
    <property type="entry name" value="Ribosome maturation protein SBDS, N-terminal domain"/>
    <property type="match status" value="1"/>
</dbReference>
<reference evidence="3 4" key="1">
    <citation type="journal article" date="2018" name="Genome Biol. Evol.">
        <title>Multiple Roots of Fruiting Body Formation in Amoebozoa.</title>
        <authorList>
            <person name="Hillmann F."/>
            <person name="Forbes G."/>
            <person name="Novohradska S."/>
            <person name="Ferling I."/>
            <person name="Riege K."/>
            <person name="Groth M."/>
            <person name="Westermann M."/>
            <person name="Marz M."/>
            <person name="Spaller T."/>
            <person name="Winckler T."/>
            <person name="Schaap P."/>
            <person name="Glockner G."/>
        </authorList>
    </citation>
    <scope>NUCLEOTIDE SEQUENCE [LARGE SCALE GENOMIC DNA]</scope>
    <source>
        <strain evidence="3 4">Jena</strain>
    </source>
</reference>
<dbReference type="InterPro" id="IPR019783">
    <property type="entry name" value="SDO1/SBDS_N"/>
</dbReference>
<protein>
    <recommendedName>
        <fullName evidence="2">Ribosome maturation protein SDO1/SBDS N-terminal domain-containing protein</fullName>
    </recommendedName>
</protein>
<dbReference type="Proteomes" id="UP000241769">
    <property type="component" value="Unassembled WGS sequence"/>
</dbReference>
<keyword evidence="4" id="KW-1185">Reference proteome</keyword>
<proteinExistence type="predicted"/>
<feature type="region of interest" description="Disordered" evidence="1">
    <location>
        <begin position="1"/>
        <end position="28"/>
    </location>
</feature>